<evidence type="ECO:0000256" key="1">
    <source>
        <dbReference type="SAM" id="MobiDB-lite"/>
    </source>
</evidence>
<sequence>MLLIEVSNTVITDDIYEEDMTEEGNEEDCDDEYVNGLSVEALAQAAAALRRQSSTGSTSSNGELKLNWKQVLT</sequence>
<proteinExistence type="predicted"/>
<organism evidence="2 3">
    <name type="scientific">Parascaris equorum</name>
    <name type="common">Equine roundworm</name>
    <dbReference type="NCBI Taxonomy" id="6256"/>
    <lineage>
        <taxon>Eukaryota</taxon>
        <taxon>Metazoa</taxon>
        <taxon>Ecdysozoa</taxon>
        <taxon>Nematoda</taxon>
        <taxon>Chromadorea</taxon>
        <taxon>Rhabditida</taxon>
        <taxon>Spirurina</taxon>
        <taxon>Ascaridomorpha</taxon>
        <taxon>Ascaridoidea</taxon>
        <taxon>Ascarididae</taxon>
        <taxon>Parascaris</taxon>
    </lineage>
</organism>
<evidence type="ECO:0000313" key="3">
    <source>
        <dbReference type="WBParaSite" id="PEQ_0000991701-mRNA-1"/>
    </source>
</evidence>
<evidence type="ECO:0000313" key="2">
    <source>
        <dbReference type="Proteomes" id="UP000887564"/>
    </source>
</evidence>
<keyword evidence="2" id="KW-1185">Reference proteome</keyword>
<dbReference type="WBParaSite" id="PEQ_0000991701-mRNA-1">
    <property type="protein sequence ID" value="PEQ_0000991701-mRNA-1"/>
    <property type="gene ID" value="PEQ_0000991701"/>
</dbReference>
<feature type="region of interest" description="Disordered" evidence="1">
    <location>
        <begin position="51"/>
        <end position="73"/>
    </location>
</feature>
<name>A0A914RUH6_PAREQ</name>
<protein>
    <submittedName>
        <fullName evidence="3">Uncharacterized protein</fullName>
    </submittedName>
</protein>
<dbReference type="Proteomes" id="UP000887564">
    <property type="component" value="Unplaced"/>
</dbReference>
<accession>A0A914RUH6</accession>
<reference evidence="3" key="1">
    <citation type="submission" date="2022-11" db="UniProtKB">
        <authorList>
            <consortium name="WormBaseParasite"/>
        </authorList>
    </citation>
    <scope>IDENTIFICATION</scope>
</reference>
<dbReference type="AlphaFoldDB" id="A0A914RUH6"/>